<dbReference type="FunFam" id="1.10.10.2830:FF:000001">
    <property type="entry name" value="Chromosome partitioning protein ParB"/>
    <property type="match status" value="1"/>
</dbReference>
<dbReference type="InterPro" id="IPR001387">
    <property type="entry name" value="Cro/C1-type_HTH"/>
</dbReference>
<accession>A0A2T5C2B3</accession>
<organism evidence="5 6">
    <name type="scientific">Mangrovibacterium marinum</name>
    <dbReference type="NCBI Taxonomy" id="1639118"/>
    <lineage>
        <taxon>Bacteria</taxon>
        <taxon>Pseudomonadati</taxon>
        <taxon>Bacteroidota</taxon>
        <taxon>Bacteroidia</taxon>
        <taxon>Marinilabiliales</taxon>
        <taxon>Prolixibacteraceae</taxon>
        <taxon>Mangrovibacterium</taxon>
    </lineage>
</organism>
<dbReference type="Gene3D" id="3.90.1530.30">
    <property type="match status" value="1"/>
</dbReference>
<dbReference type="EMBL" id="QAAD01000007">
    <property type="protein sequence ID" value="PTN08807.1"/>
    <property type="molecule type" value="Genomic_DNA"/>
</dbReference>
<proteinExistence type="inferred from homology"/>
<dbReference type="InterPro" id="IPR050336">
    <property type="entry name" value="Chromosome_partition/occlusion"/>
</dbReference>
<dbReference type="Proteomes" id="UP000243525">
    <property type="component" value="Unassembled WGS sequence"/>
</dbReference>
<feature type="domain" description="HTH cro/C1-type" evidence="4">
    <location>
        <begin position="136"/>
        <end position="172"/>
    </location>
</feature>
<dbReference type="RefSeq" id="WP_107822195.1">
    <property type="nucleotide sequence ID" value="NZ_OY782574.1"/>
</dbReference>
<dbReference type="GO" id="GO:0045881">
    <property type="term" value="P:positive regulation of sporulation resulting in formation of a cellular spore"/>
    <property type="evidence" value="ECO:0007669"/>
    <property type="project" value="TreeGrafter"/>
</dbReference>
<dbReference type="SUPFAM" id="SSF109709">
    <property type="entry name" value="KorB DNA-binding domain-like"/>
    <property type="match status" value="1"/>
</dbReference>
<comment type="similarity">
    <text evidence="1">Belongs to the ParB family.</text>
</comment>
<evidence type="ECO:0000313" key="6">
    <source>
        <dbReference type="Proteomes" id="UP000243525"/>
    </source>
</evidence>
<evidence type="ECO:0000259" key="4">
    <source>
        <dbReference type="PROSITE" id="PS50943"/>
    </source>
</evidence>
<dbReference type="InterPro" id="IPR003115">
    <property type="entry name" value="ParB_N"/>
</dbReference>
<dbReference type="InterPro" id="IPR036086">
    <property type="entry name" value="ParB/Sulfiredoxin_sf"/>
</dbReference>
<name>A0A2T5C2B3_9BACT</name>
<keyword evidence="6" id="KW-1185">Reference proteome</keyword>
<dbReference type="PROSITE" id="PS50943">
    <property type="entry name" value="HTH_CROC1"/>
    <property type="match status" value="1"/>
</dbReference>
<comment type="caution">
    <text evidence="5">The sequence shown here is derived from an EMBL/GenBank/DDBJ whole genome shotgun (WGS) entry which is preliminary data.</text>
</comment>
<dbReference type="NCBIfam" id="TIGR00180">
    <property type="entry name" value="parB_part"/>
    <property type="match status" value="1"/>
</dbReference>
<sequence length="295" mass="32915">MAKRSALGRGLGALIDDADKQKEVPAKASINEIAVDQIEANPFQPRTNFDDTALQELAASIKELGIIQPITLRKVTEDQYQIIAGERRFRASKIAGLKTVPAYVRTAQDDGMLEMALVENIQREDLDAIEVALSYQRLLDECNLTQEVLSERVGKKRSTISNYLRLLKLPTLIQKGIIDKTISMGHARALVNIANPEDQLSIYELILEEDLSVRKVEEIVRHLANGAAAQAKTEQKAGKEKYPQEYEELKSHLSSFFSTKVDFAMNNKGKGKIVIPFGTPKDLERIMGILDKLGR</sequence>
<evidence type="ECO:0000256" key="2">
    <source>
        <dbReference type="ARBA" id="ARBA00022829"/>
    </source>
</evidence>
<dbReference type="SUPFAM" id="SSF110849">
    <property type="entry name" value="ParB/Sulfiredoxin"/>
    <property type="match status" value="1"/>
</dbReference>
<keyword evidence="2" id="KW-0159">Chromosome partition</keyword>
<dbReference type="InterPro" id="IPR057240">
    <property type="entry name" value="ParB_dimer_C"/>
</dbReference>
<protein>
    <submittedName>
        <fullName evidence="5">Chromosome segregation DNA-binding protein</fullName>
    </submittedName>
</protein>
<dbReference type="AlphaFoldDB" id="A0A2T5C2B3"/>
<dbReference type="InterPro" id="IPR004437">
    <property type="entry name" value="ParB/RepB/Spo0J"/>
</dbReference>
<dbReference type="PANTHER" id="PTHR33375">
    <property type="entry name" value="CHROMOSOME-PARTITIONING PROTEIN PARB-RELATED"/>
    <property type="match status" value="1"/>
</dbReference>
<dbReference type="GO" id="GO:0003677">
    <property type="term" value="F:DNA binding"/>
    <property type="evidence" value="ECO:0007669"/>
    <property type="project" value="UniProtKB-KW"/>
</dbReference>
<dbReference type="GO" id="GO:0007059">
    <property type="term" value="P:chromosome segregation"/>
    <property type="evidence" value="ECO:0007669"/>
    <property type="project" value="UniProtKB-KW"/>
</dbReference>
<dbReference type="Pfam" id="PF17762">
    <property type="entry name" value="HTH_ParB"/>
    <property type="match status" value="1"/>
</dbReference>
<dbReference type="PANTHER" id="PTHR33375:SF1">
    <property type="entry name" value="CHROMOSOME-PARTITIONING PROTEIN PARB-RELATED"/>
    <property type="match status" value="1"/>
</dbReference>
<keyword evidence="3 5" id="KW-0238">DNA-binding</keyword>
<dbReference type="Gene3D" id="1.10.10.2830">
    <property type="match status" value="1"/>
</dbReference>
<reference evidence="5 6" key="1">
    <citation type="submission" date="2018-04" db="EMBL/GenBank/DDBJ databases">
        <title>Genomic Encyclopedia of Archaeal and Bacterial Type Strains, Phase II (KMG-II): from individual species to whole genera.</title>
        <authorList>
            <person name="Goeker M."/>
        </authorList>
    </citation>
    <scope>NUCLEOTIDE SEQUENCE [LARGE SCALE GENOMIC DNA]</scope>
    <source>
        <strain evidence="5 6">DSM 28823</strain>
    </source>
</reference>
<gene>
    <name evidence="5" type="ORF">C8N47_107167</name>
</gene>
<dbReference type="GO" id="GO:0005694">
    <property type="term" value="C:chromosome"/>
    <property type="evidence" value="ECO:0007669"/>
    <property type="project" value="TreeGrafter"/>
</dbReference>
<dbReference type="FunFam" id="3.90.1530.30:FF:000001">
    <property type="entry name" value="Chromosome partitioning protein ParB"/>
    <property type="match status" value="1"/>
</dbReference>
<dbReference type="InterPro" id="IPR041468">
    <property type="entry name" value="HTH_ParB/Spo0J"/>
</dbReference>
<evidence type="ECO:0000256" key="3">
    <source>
        <dbReference type="ARBA" id="ARBA00023125"/>
    </source>
</evidence>
<dbReference type="OrthoDB" id="9802051at2"/>
<evidence type="ECO:0000256" key="1">
    <source>
        <dbReference type="ARBA" id="ARBA00006295"/>
    </source>
</evidence>
<dbReference type="Pfam" id="PF23552">
    <property type="entry name" value="ParB_C"/>
    <property type="match status" value="1"/>
</dbReference>
<dbReference type="SMART" id="SM00470">
    <property type="entry name" value="ParB"/>
    <property type="match status" value="1"/>
</dbReference>
<dbReference type="CDD" id="cd16393">
    <property type="entry name" value="SPO0J_N"/>
    <property type="match status" value="1"/>
</dbReference>
<evidence type="ECO:0000313" key="5">
    <source>
        <dbReference type="EMBL" id="PTN08807.1"/>
    </source>
</evidence>
<dbReference type="Pfam" id="PF02195">
    <property type="entry name" value="ParB_N"/>
    <property type="match status" value="1"/>
</dbReference>